<dbReference type="EMBL" id="JAJFAZ020000007">
    <property type="protein sequence ID" value="KAI5316404.1"/>
    <property type="molecule type" value="Genomic_DNA"/>
</dbReference>
<sequence length="186" mass="20939">MDGDVFDEIKSMVQMGEPKKIEVIREILKVEAAQPQIVVLRLEKQMSEKVCYEMPTKKMASHLKPLHVSAHFDRIPVSRVLVNTGATVNILPASVMKKLKKSSDEQIPTETTVNGFVGYTTRLKGIIPLQVQVGGKVRMTAFFMVETTAHFSALLGRYWIHESMCVPSSLHRTLQFWHGDGSMELV</sequence>
<dbReference type="InterPro" id="IPR021109">
    <property type="entry name" value="Peptidase_aspartic_dom_sf"/>
</dbReference>
<comment type="caution">
    <text evidence="1">The sequence shown here is derived from an EMBL/GenBank/DDBJ whole genome shotgun (WGS) entry which is preliminary data.</text>
</comment>
<dbReference type="CDD" id="cd00303">
    <property type="entry name" value="retropepsin_like"/>
    <property type="match status" value="1"/>
</dbReference>
<dbReference type="Proteomes" id="UP001054821">
    <property type="component" value="Chromosome 7"/>
</dbReference>
<gene>
    <name evidence="1" type="ORF">L3X38_036111</name>
</gene>
<evidence type="ECO:0000313" key="2">
    <source>
        <dbReference type="Proteomes" id="UP001054821"/>
    </source>
</evidence>
<name>A0AAD4YPH1_PRUDU</name>
<evidence type="ECO:0008006" key="3">
    <source>
        <dbReference type="Google" id="ProtNLM"/>
    </source>
</evidence>
<accession>A0AAD4YPH1</accession>
<dbReference type="SUPFAM" id="SSF50630">
    <property type="entry name" value="Acid proteases"/>
    <property type="match status" value="1"/>
</dbReference>
<reference evidence="1 2" key="1">
    <citation type="journal article" date="2022" name="G3 (Bethesda)">
        <title>Whole-genome sequence and methylome profiling of the almond [Prunus dulcis (Mill.) D.A. Webb] cultivar 'Nonpareil'.</title>
        <authorList>
            <person name="D'Amico-Willman K.M."/>
            <person name="Ouma W.Z."/>
            <person name="Meulia T."/>
            <person name="Sideli G.M."/>
            <person name="Gradziel T.M."/>
            <person name="Fresnedo-Ramirez J."/>
        </authorList>
    </citation>
    <scope>NUCLEOTIDE SEQUENCE [LARGE SCALE GENOMIC DNA]</scope>
    <source>
        <strain evidence="1">Clone GOH B32 T37-40</strain>
    </source>
</reference>
<dbReference type="Gene3D" id="2.40.70.10">
    <property type="entry name" value="Acid Proteases"/>
    <property type="match status" value="1"/>
</dbReference>
<dbReference type="PANTHER" id="PTHR33240">
    <property type="entry name" value="OS08G0508500 PROTEIN"/>
    <property type="match status" value="1"/>
</dbReference>
<dbReference type="PANTHER" id="PTHR33240:SF15">
    <property type="entry name" value="GAG-PRO-LIKE PROTEIN"/>
    <property type="match status" value="1"/>
</dbReference>
<dbReference type="AlphaFoldDB" id="A0AAD4YPH1"/>
<protein>
    <recommendedName>
        <fullName evidence="3">Peptidase A2 domain-containing protein</fullName>
    </recommendedName>
</protein>
<proteinExistence type="predicted"/>
<evidence type="ECO:0000313" key="1">
    <source>
        <dbReference type="EMBL" id="KAI5316404.1"/>
    </source>
</evidence>
<organism evidence="1 2">
    <name type="scientific">Prunus dulcis</name>
    <name type="common">Almond</name>
    <name type="synonym">Amygdalus dulcis</name>
    <dbReference type="NCBI Taxonomy" id="3755"/>
    <lineage>
        <taxon>Eukaryota</taxon>
        <taxon>Viridiplantae</taxon>
        <taxon>Streptophyta</taxon>
        <taxon>Embryophyta</taxon>
        <taxon>Tracheophyta</taxon>
        <taxon>Spermatophyta</taxon>
        <taxon>Magnoliopsida</taxon>
        <taxon>eudicotyledons</taxon>
        <taxon>Gunneridae</taxon>
        <taxon>Pentapetalae</taxon>
        <taxon>rosids</taxon>
        <taxon>fabids</taxon>
        <taxon>Rosales</taxon>
        <taxon>Rosaceae</taxon>
        <taxon>Amygdaloideae</taxon>
        <taxon>Amygdaleae</taxon>
        <taxon>Prunus</taxon>
    </lineage>
</organism>
<keyword evidence="2" id="KW-1185">Reference proteome</keyword>